<sequence length="222" mass="25279">MVNYLPGAAHLPICRSRSEKKKQVNYNNNDITSLFENKLASQDKSVLNQTFTLDTNKEERCREFCIEDAINGFLPRARSSGPRTSSMKNKHDENVRSDIYHQPHHLELLKLRPLFSHPPDTHIIRHFYILTPDVVSDSKSSLFNQLIIEMNSTGSKSHPRLVRSETASLFSSTCKLPQLDGSIASEKKTCTIRPWSRTQDELRKFKETLKSTTVTSTTASSN</sequence>
<evidence type="ECO:0000313" key="2">
    <source>
        <dbReference type="Proteomes" id="UP000829354"/>
    </source>
</evidence>
<name>A0AAE9JJC1_CAEBR</name>
<dbReference type="AlphaFoldDB" id="A0AAE9JJC1"/>
<protein>
    <submittedName>
        <fullName evidence="1">Uncharacterized protein</fullName>
    </submittedName>
</protein>
<gene>
    <name evidence="1" type="ORF">L5515_005931</name>
</gene>
<dbReference type="Proteomes" id="UP000829354">
    <property type="component" value="Chromosome V"/>
</dbReference>
<dbReference type="EMBL" id="CP092624">
    <property type="protein sequence ID" value="UMM31927.1"/>
    <property type="molecule type" value="Genomic_DNA"/>
</dbReference>
<keyword evidence="2" id="KW-1185">Reference proteome</keyword>
<reference evidence="1 2" key="1">
    <citation type="submission" date="2022-04" db="EMBL/GenBank/DDBJ databases">
        <title>Chromosome-level reference genomes for two strains of Caenorhabditis briggsae: an improved platform for comparative genomics.</title>
        <authorList>
            <person name="Stevens L."/>
            <person name="Andersen E."/>
        </authorList>
    </citation>
    <scope>NUCLEOTIDE SEQUENCE [LARGE SCALE GENOMIC DNA]</scope>
    <source>
        <strain evidence="1">VX34</strain>
        <tissue evidence="1">Whole-organism</tissue>
    </source>
</reference>
<proteinExistence type="predicted"/>
<evidence type="ECO:0000313" key="1">
    <source>
        <dbReference type="EMBL" id="UMM31927.1"/>
    </source>
</evidence>
<accession>A0AAE9JJC1</accession>
<organism evidence="1 2">
    <name type="scientific">Caenorhabditis briggsae</name>
    <dbReference type="NCBI Taxonomy" id="6238"/>
    <lineage>
        <taxon>Eukaryota</taxon>
        <taxon>Metazoa</taxon>
        <taxon>Ecdysozoa</taxon>
        <taxon>Nematoda</taxon>
        <taxon>Chromadorea</taxon>
        <taxon>Rhabditida</taxon>
        <taxon>Rhabditina</taxon>
        <taxon>Rhabditomorpha</taxon>
        <taxon>Rhabditoidea</taxon>
        <taxon>Rhabditidae</taxon>
        <taxon>Peloderinae</taxon>
        <taxon>Caenorhabditis</taxon>
    </lineage>
</organism>